<keyword evidence="3" id="KW-1185">Reference proteome</keyword>
<name>A0A8J3N4I6_9CHLR</name>
<dbReference type="EMBL" id="BNJK01000002">
    <property type="protein sequence ID" value="GHO98242.1"/>
    <property type="molecule type" value="Genomic_DNA"/>
</dbReference>
<dbReference type="PANTHER" id="PTHR46696">
    <property type="entry name" value="P450, PUTATIVE (EUROFUNG)-RELATED"/>
    <property type="match status" value="1"/>
</dbReference>
<dbReference type="SUPFAM" id="SSF48264">
    <property type="entry name" value="Cytochrome P450"/>
    <property type="match status" value="1"/>
</dbReference>
<accession>A0A8J3N4I6</accession>
<dbReference type="Gene3D" id="1.10.630.10">
    <property type="entry name" value="Cytochrome P450"/>
    <property type="match status" value="1"/>
</dbReference>
<dbReference type="GO" id="GO:0020037">
    <property type="term" value="F:heme binding"/>
    <property type="evidence" value="ECO:0007669"/>
    <property type="project" value="InterPro"/>
</dbReference>
<dbReference type="AlphaFoldDB" id="A0A8J3N4I6"/>
<dbReference type="Proteomes" id="UP000597444">
    <property type="component" value="Unassembled WGS sequence"/>
</dbReference>
<evidence type="ECO:0000256" key="1">
    <source>
        <dbReference type="ARBA" id="ARBA00010617"/>
    </source>
</evidence>
<dbReference type="PANTHER" id="PTHR46696:SF1">
    <property type="entry name" value="CYTOCHROME P450 YJIB-RELATED"/>
    <property type="match status" value="1"/>
</dbReference>
<dbReference type="InterPro" id="IPR036396">
    <property type="entry name" value="Cyt_P450_sf"/>
</dbReference>
<gene>
    <name evidence="2" type="ORF">KSF_082900</name>
</gene>
<dbReference type="RefSeq" id="WP_220209001.1">
    <property type="nucleotide sequence ID" value="NZ_BNJK01000002.1"/>
</dbReference>
<dbReference type="GO" id="GO:0005506">
    <property type="term" value="F:iron ion binding"/>
    <property type="evidence" value="ECO:0007669"/>
    <property type="project" value="InterPro"/>
</dbReference>
<evidence type="ECO:0000313" key="3">
    <source>
        <dbReference type="Proteomes" id="UP000597444"/>
    </source>
</evidence>
<dbReference type="GO" id="GO:0016705">
    <property type="term" value="F:oxidoreductase activity, acting on paired donors, with incorporation or reduction of molecular oxygen"/>
    <property type="evidence" value="ECO:0007669"/>
    <property type="project" value="InterPro"/>
</dbReference>
<comment type="similarity">
    <text evidence="1">Belongs to the cytochrome P450 family.</text>
</comment>
<reference evidence="2" key="1">
    <citation type="submission" date="2020-10" db="EMBL/GenBank/DDBJ databases">
        <title>Taxonomic study of unclassified bacteria belonging to the class Ktedonobacteria.</title>
        <authorList>
            <person name="Yabe S."/>
            <person name="Wang C.M."/>
            <person name="Zheng Y."/>
            <person name="Sakai Y."/>
            <person name="Cavaletti L."/>
            <person name="Monciardini P."/>
            <person name="Donadio S."/>
        </authorList>
    </citation>
    <scope>NUCLEOTIDE SEQUENCE</scope>
    <source>
        <strain evidence="2">ID150040</strain>
    </source>
</reference>
<sequence length="116" mass="13744">MQKKNNREQLNASYDWYRQMRETQPVSQDPTSGMWNLFRYDDVARVLSDHATFSSEQNRFVPAEYRDVSPISSSIVRLDPPRHHKLRFLVSQAFTRAWWLTWSRASRRSPAPGSTR</sequence>
<protein>
    <recommendedName>
        <fullName evidence="4">Cytochrome P450</fullName>
    </recommendedName>
</protein>
<dbReference type="GO" id="GO:0004497">
    <property type="term" value="F:monooxygenase activity"/>
    <property type="evidence" value="ECO:0007669"/>
    <property type="project" value="InterPro"/>
</dbReference>
<organism evidence="2 3">
    <name type="scientific">Reticulibacter mediterranei</name>
    <dbReference type="NCBI Taxonomy" id="2778369"/>
    <lineage>
        <taxon>Bacteria</taxon>
        <taxon>Bacillati</taxon>
        <taxon>Chloroflexota</taxon>
        <taxon>Ktedonobacteria</taxon>
        <taxon>Ktedonobacterales</taxon>
        <taxon>Reticulibacteraceae</taxon>
        <taxon>Reticulibacter</taxon>
    </lineage>
</organism>
<evidence type="ECO:0008006" key="4">
    <source>
        <dbReference type="Google" id="ProtNLM"/>
    </source>
</evidence>
<proteinExistence type="inferred from homology"/>
<comment type="caution">
    <text evidence="2">The sequence shown here is derived from an EMBL/GenBank/DDBJ whole genome shotgun (WGS) entry which is preliminary data.</text>
</comment>
<evidence type="ECO:0000313" key="2">
    <source>
        <dbReference type="EMBL" id="GHO98242.1"/>
    </source>
</evidence>